<name>A0AAV8U7U4_9ROSI</name>
<dbReference type="Pfam" id="PF04607">
    <property type="entry name" value="RelA_SpoT"/>
    <property type="match status" value="1"/>
</dbReference>
<dbReference type="Proteomes" id="UP001159364">
    <property type="component" value="Linkage Group LG01"/>
</dbReference>
<reference evidence="2 3" key="1">
    <citation type="submission" date="2021-09" db="EMBL/GenBank/DDBJ databases">
        <title>Genomic insights and catalytic innovation underlie evolution of tropane alkaloids biosynthesis.</title>
        <authorList>
            <person name="Wang Y.-J."/>
            <person name="Tian T."/>
            <person name="Huang J.-P."/>
            <person name="Huang S.-X."/>
        </authorList>
    </citation>
    <scope>NUCLEOTIDE SEQUENCE [LARGE SCALE GENOMIC DNA]</scope>
    <source>
        <strain evidence="2">KIB-2018</strain>
        <tissue evidence="2">Leaf</tissue>
    </source>
</reference>
<protein>
    <recommendedName>
        <fullName evidence="1">RelA/SpoT domain-containing protein</fullName>
    </recommendedName>
</protein>
<sequence>MSKKKLNMDEMHIHGLRLIVESEDDCYNAMKIVLQLWSQVPGKVKDYICHPKINGYDCLHTVVVGEGTVPLEIHIRTKEMHLQAEFGFGDCKLVSFVLHMVEWARWFVSWQCETTSKDNASSKKAPCTFPSPCDDNVFVPPNSMVRLMDLLARGKLRRGSRHGLPWKQPSRPKLNDEAVNDARCRLKMGDVVEPTPTIPIQRTYNKGSTSVVSNTVAATAGWRV</sequence>
<evidence type="ECO:0000259" key="1">
    <source>
        <dbReference type="SMART" id="SM00954"/>
    </source>
</evidence>
<dbReference type="CDD" id="cd05399">
    <property type="entry name" value="NT_Rel-Spo_like"/>
    <property type="match status" value="1"/>
</dbReference>
<dbReference type="InterPro" id="IPR007685">
    <property type="entry name" value="RelA_SpoT"/>
</dbReference>
<accession>A0AAV8U7U4</accession>
<dbReference type="GO" id="GO:0009507">
    <property type="term" value="C:chloroplast"/>
    <property type="evidence" value="ECO:0007669"/>
    <property type="project" value="TreeGrafter"/>
</dbReference>
<dbReference type="EMBL" id="JAIWQS010000001">
    <property type="protein sequence ID" value="KAJ8774259.1"/>
    <property type="molecule type" value="Genomic_DNA"/>
</dbReference>
<gene>
    <name evidence="2" type="ORF">K2173_009690</name>
</gene>
<evidence type="ECO:0000313" key="3">
    <source>
        <dbReference type="Proteomes" id="UP001159364"/>
    </source>
</evidence>
<comment type="caution">
    <text evidence="2">The sequence shown here is derived from an EMBL/GenBank/DDBJ whole genome shotgun (WGS) entry which is preliminary data.</text>
</comment>
<evidence type="ECO:0000313" key="2">
    <source>
        <dbReference type="EMBL" id="KAJ8774259.1"/>
    </source>
</evidence>
<feature type="domain" description="RelA/SpoT" evidence="1">
    <location>
        <begin position="1"/>
        <end position="90"/>
    </location>
</feature>
<dbReference type="AlphaFoldDB" id="A0AAV8U7U4"/>
<dbReference type="Gene3D" id="3.30.460.10">
    <property type="entry name" value="Beta Polymerase, domain 2"/>
    <property type="match status" value="1"/>
</dbReference>
<organism evidence="2 3">
    <name type="scientific">Erythroxylum novogranatense</name>
    <dbReference type="NCBI Taxonomy" id="1862640"/>
    <lineage>
        <taxon>Eukaryota</taxon>
        <taxon>Viridiplantae</taxon>
        <taxon>Streptophyta</taxon>
        <taxon>Embryophyta</taxon>
        <taxon>Tracheophyta</taxon>
        <taxon>Spermatophyta</taxon>
        <taxon>Magnoliopsida</taxon>
        <taxon>eudicotyledons</taxon>
        <taxon>Gunneridae</taxon>
        <taxon>Pentapetalae</taxon>
        <taxon>rosids</taxon>
        <taxon>fabids</taxon>
        <taxon>Malpighiales</taxon>
        <taxon>Erythroxylaceae</taxon>
        <taxon>Erythroxylum</taxon>
    </lineage>
</organism>
<dbReference type="InterPro" id="IPR043519">
    <property type="entry name" value="NT_sf"/>
</dbReference>
<proteinExistence type="predicted"/>
<dbReference type="SMART" id="SM00954">
    <property type="entry name" value="RelA_SpoT"/>
    <property type="match status" value="1"/>
</dbReference>
<dbReference type="SUPFAM" id="SSF81301">
    <property type="entry name" value="Nucleotidyltransferase"/>
    <property type="match status" value="1"/>
</dbReference>
<dbReference type="PANTHER" id="PTHR21262">
    <property type="entry name" value="GUANOSINE-3',5'-BIS DIPHOSPHATE 3'-PYROPHOSPHOHYDROLASE"/>
    <property type="match status" value="1"/>
</dbReference>
<keyword evidence="3" id="KW-1185">Reference proteome</keyword>
<dbReference type="PANTHER" id="PTHR21262:SF0">
    <property type="entry name" value="GTP DIPHOSPHOKINASE RSH3, CHLOROPLASTIC-RELATED"/>
    <property type="match status" value="1"/>
</dbReference>
<dbReference type="GO" id="GO:0015969">
    <property type="term" value="P:guanosine tetraphosphate metabolic process"/>
    <property type="evidence" value="ECO:0007669"/>
    <property type="project" value="InterPro"/>
</dbReference>